<dbReference type="PANTHER" id="PTHR44167:SF24">
    <property type="entry name" value="SERINE_THREONINE-PROTEIN KINASE CHK2"/>
    <property type="match status" value="1"/>
</dbReference>
<evidence type="ECO:0000313" key="5">
    <source>
        <dbReference type="Proteomes" id="UP000659654"/>
    </source>
</evidence>
<dbReference type="WBParaSite" id="BXY_0915500.1">
    <property type="protein sequence ID" value="BXY_0915500.1"/>
    <property type="gene ID" value="BXY_0915500"/>
</dbReference>
<dbReference type="Proteomes" id="UP000582659">
    <property type="component" value="Unassembled WGS sequence"/>
</dbReference>
<evidence type="ECO:0000313" key="3">
    <source>
        <dbReference type="EMBL" id="CAD5210945.1"/>
    </source>
</evidence>
<dbReference type="GO" id="GO:0005634">
    <property type="term" value="C:nucleus"/>
    <property type="evidence" value="ECO:0007669"/>
    <property type="project" value="TreeGrafter"/>
</dbReference>
<dbReference type="Proteomes" id="UP000095284">
    <property type="component" value="Unplaced"/>
</dbReference>
<dbReference type="InterPro" id="IPR000719">
    <property type="entry name" value="Prot_kinase_dom"/>
</dbReference>
<dbReference type="OrthoDB" id="6106497at2759"/>
<name>A0A1I7S812_BURXY</name>
<dbReference type="SMR" id="A0A1I7S812"/>
<gene>
    <name evidence="3" type="ORF">BXYJ_LOCUS2182</name>
</gene>
<feature type="compositionally biased region" description="Polar residues" evidence="1">
    <location>
        <begin position="24"/>
        <end position="37"/>
    </location>
</feature>
<dbReference type="PROSITE" id="PS50011">
    <property type="entry name" value="PROTEIN_KINASE_DOM"/>
    <property type="match status" value="1"/>
</dbReference>
<feature type="compositionally biased region" description="Acidic residues" evidence="1">
    <location>
        <begin position="83"/>
        <end position="92"/>
    </location>
</feature>
<evidence type="ECO:0000313" key="4">
    <source>
        <dbReference type="Proteomes" id="UP000095284"/>
    </source>
</evidence>
<evidence type="ECO:0000313" key="6">
    <source>
        <dbReference type="WBParaSite" id="BXY_0915500.1"/>
    </source>
</evidence>
<dbReference type="AlphaFoldDB" id="A0A1I7S812"/>
<proteinExistence type="predicted"/>
<feature type="compositionally biased region" description="Basic residues" evidence="1">
    <location>
        <begin position="41"/>
        <end position="55"/>
    </location>
</feature>
<organism evidence="4 6">
    <name type="scientific">Bursaphelenchus xylophilus</name>
    <name type="common">Pinewood nematode worm</name>
    <name type="synonym">Aphelenchoides xylophilus</name>
    <dbReference type="NCBI Taxonomy" id="6326"/>
    <lineage>
        <taxon>Eukaryota</taxon>
        <taxon>Metazoa</taxon>
        <taxon>Ecdysozoa</taxon>
        <taxon>Nematoda</taxon>
        <taxon>Chromadorea</taxon>
        <taxon>Rhabditida</taxon>
        <taxon>Tylenchina</taxon>
        <taxon>Tylenchomorpha</taxon>
        <taxon>Aphelenchoidea</taxon>
        <taxon>Aphelenchoididae</taxon>
        <taxon>Bursaphelenchus</taxon>
    </lineage>
</organism>
<reference evidence="6" key="1">
    <citation type="submission" date="2016-11" db="UniProtKB">
        <authorList>
            <consortium name="WormBaseParasite"/>
        </authorList>
    </citation>
    <scope>IDENTIFICATION</scope>
</reference>
<dbReference type="Pfam" id="PF07714">
    <property type="entry name" value="PK_Tyr_Ser-Thr"/>
    <property type="match status" value="1"/>
</dbReference>
<dbReference type="EMBL" id="CAJFCV020000001">
    <property type="protein sequence ID" value="CAG9087330.1"/>
    <property type="molecule type" value="Genomic_DNA"/>
</dbReference>
<reference evidence="3" key="2">
    <citation type="submission" date="2020-09" db="EMBL/GenBank/DDBJ databases">
        <authorList>
            <person name="Kikuchi T."/>
        </authorList>
    </citation>
    <scope>NUCLEOTIDE SEQUENCE</scope>
    <source>
        <strain evidence="3">Ka4C1</strain>
    </source>
</reference>
<dbReference type="SUPFAM" id="SSF56112">
    <property type="entry name" value="Protein kinase-like (PK-like)"/>
    <property type="match status" value="1"/>
</dbReference>
<dbReference type="InterPro" id="IPR036860">
    <property type="entry name" value="SH2_dom_sf"/>
</dbReference>
<accession>A0A1I7S812</accession>
<evidence type="ECO:0000256" key="1">
    <source>
        <dbReference type="SAM" id="MobiDB-lite"/>
    </source>
</evidence>
<dbReference type="EMBL" id="CAJFDI010000001">
    <property type="protein sequence ID" value="CAD5210945.1"/>
    <property type="molecule type" value="Genomic_DNA"/>
</dbReference>
<dbReference type="PANTHER" id="PTHR44167">
    <property type="entry name" value="OVARIAN-SPECIFIC SERINE/THREONINE-PROTEIN KINASE LOK-RELATED"/>
    <property type="match status" value="1"/>
</dbReference>
<feature type="compositionally biased region" description="Basic and acidic residues" evidence="1">
    <location>
        <begin position="155"/>
        <end position="172"/>
    </location>
</feature>
<evidence type="ECO:0000259" key="2">
    <source>
        <dbReference type="PROSITE" id="PS50011"/>
    </source>
</evidence>
<dbReference type="eggNOG" id="KOG0194">
    <property type="taxonomic scope" value="Eukaryota"/>
</dbReference>
<dbReference type="SUPFAM" id="SSF55550">
    <property type="entry name" value="SH2 domain"/>
    <property type="match status" value="1"/>
</dbReference>
<dbReference type="InterPro" id="IPR011009">
    <property type="entry name" value="Kinase-like_dom_sf"/>
</dbReference>
<dbReference type="InterPro" id="IPR001245">
    <property type="entry name" value="Ser-Thr/Tyr_kinase_cat_dom"/>
</dbReference>
<feature type="compositionally biased region" description="Low complexity" evidence="1">
    <location>
        <begin position="592"/>
        <end position="602"/>
    </location>
</feature>
<dbReference type="GO" id="GO:0005737">
    <property type="term" value="C:cytoplasm"/>
    <property type="evidence" value="ECO:0007669"/>
    <property type="project" value="TreeGrafter"/>
</dbReference>
<dbReference type="Gene3D" id="3.30.505.10">
    <property type="entry name" value="SH2 domain"/>
    <property type="match status" value="1"/>
</dbReference>
<feature type="domain" description="Protein kinase" evidence="2">
    <location>
        <begin position="286"/>
        <end position="547"/>
    </location>
</feature>
<protein>
    <submittedName>
        <fullName evidence="3">(pine wood nematode) hypothetical protein</fullName>
    </submittedName>
    <submittedName>
        <fullName evidence="6">Protein kinase domain-containing protein</fullName>
    </submittedName>
</protein>
<dbReference type="GO" id="GO:0005524">
    <property type="term" value="F:ATP binding"/>
    <property type="evidence" value="ECO:0007669"/>
    <property type="project" value="InterPro"/>
</dbReference>
<feature type="compositionally biased region" description="Basic residues" evidence="1">
    <location>
        <begin position="1"/>
        <end position="13"/>
    </location>
</feature>
<sequence>MQKQKQSKRTTRKTVKEDIGAGSCESTQKASSKYNNEPKTSTRRRRKSTRPRHRTSVMTAEEVDAPRASRTRRSRGTRTFETREDDQAETQQDDLSRGNLYRRKKSSRLNDNSPHDRKRKKRPVITLATKVGSDGITENDAVVTAEAEEGENPGVDEKKEEAEADARPKERGIDPAELEKIDFFHYYLSRDDYYTILNEDGDFLIAYNVEKKKQVDLVVRSEQDIKTFPLIYNSDGYSIDGKHPQYTIPAYLKYLTNEKVNLDGETVIVTPQKRKPWIFEEQKACVIHDKKPFKGKDYLIFNGEIKTRGRNQNVYVKKSRNFNAQFLEEISQEHRLFRHMINWSPFAVEVIGYCASHTGVGLILERDDGIRLSDFIEKSSVTKVQKKLFCFDAAIAVCFLHLSNAGIVHGAIQPENFVVDKKFMMAKITNYKHSFALPERRIANFNRIPPVRLKYCSPEIAREGWSKASDVWSLGITMWMLLNGMSKNPLAALSGGFPSQFETDPKLKPVLEGHGDSWKTLFDQMTSIDPNDRPNVQFVAQRLKKIIDKPVGLRFEEDGNLCEHLGAVMFPESHSKIQRKGDKKVGSGATGAGWKAKWGAEV</sequence>
<dbReference type="Proteomes" id="UP000659654">
    <property type="component" value="Unassembled WGS sequence"/>
</dbReference>
<feature type="region of interest" description="Disordered" evidence="1">
    <location>
        <begin position="1"/>
        <end position="172"/>
    </location>
</feature>
<feature type="region of interest" description="Disordered" evidence="1">
    <location>
        <begin position="579"/>
        <end position="602"/>
    </location>
</feature>
<dbReference type="GO" id="GO:0004674">
    <property type="term" value="F:protein serine/threonine kinase activity"/>
    <property type="evidence" value="ECO:0007669"/>
    <property type="project" value="TreeGrafter"/>
</dbReference>
<keyword evidence="5" id="KW-1185">Reference proteome</keyword>
<dbReference type="Gene3D" id="1.10.510.10">
    <property type="entry name" value="Transferase(Phosphotransferase) domain 1"/>
    <property type="match status" value="1"/>
</dbReference>
<dbReference type="GO" id="GO:0044773">
    <property type="term" value="P:mitotic DNA damage checkpoint signaling"/>
    <property type="evidence" value="ECO:0007669"/>
    <property type="project" value="TreeGrafter"/>
</dbReference>